<gene>
    <name evidence="2" type="ORF">UFOPK3772_02333</name>
</gene>
<dbReference type="GO" id="GO:1904680">
    <property type="term" value="F:peptide transmembrane transporter activity"/>
    <property type="evidence" value="ECO:0007669"/>
    <property type="project" value="TreeGrafter"/>
</dbReference>
<reference evidence="2" key="1">
    <citation type="submission" date="2020-05" db="EMBL/GenBank/DDBJ databases">
        <authorList>
            <person name="Chiriac C."/>
            <person name="Salcher M."/>
            <person name="Ghai R."/>
            <person name="Kavagutti S V."/>
        </authorList>
    </citation>
    <scope>NUCLEOTIDE SEQUENCE</scope>
</reference>
<feature type="domain" description="Solute-binding protein family 5" evidence="1">
    <location>
        <begin position="100"/>
        <end position="458"/>
    </location>
</feature>
<dbReference type="Gene3D" id="3.10.105.10">
    <property type="entry name" value="Dipeptide-binding Protein, Domain 3"/>
    <property type="match status" value="1"/>
</dbReference>
<dbReference type="EMBL" id="CAFBNE010000085">
    <property type="protein sequence ID" value="CAB4962816.1"/>
    <property type="molecule type" value="Genomic_DNA"/>
</dbReference>
<dbReference type="Gene3D" id="3.40.190.10">
    <property type="entry name" value="Periplasmic binding protein-like II"/>
    <property type="match status" value="1"/>
</dbReference>
<dbReference type="PANTHER" id="PTHR30290">
    <property type="entry name" value="PERIPLASMIC BINDING COMPONENT OF ABC TRANSPORTER"/>
    <property type="match status" value="1"/>
</dbReference>
<organism evidence="2">
    <name type="scientific">freshwater metagenome</name>
    <dbReference type="NCBI Taxonomy" id="449393"/>
    <lineage>
        <taxon>unclassified sequences</taxon>
        <taxon>metagenomes</taxon>
        <taxon>ecological metagenomes</taxon>
    </lineage>
</organism>
<name>A0A6J7L3R3_9ZZZZ</name>
<accession>A0A6J7L3R3</accession>
<dbReference type="PANTHER" id="PTHR30290:SF83">
    <property type="entry name" value="ABC TRANSPORTER SUBSTRATE-BINDING PROTEIN"/>
    <property type="match status" value="1"/>
</dbReference>
<dbReference type="InterPro" id="IPR039424">
    <property type="entry name" value="SBP_5"/>
</dbReference>
<evidence type="ECO:0000313" key="2">
    <source>
        <dbReference type="EMBL" id="CAB4962816.1"/>
    </source>
</evidence>
<dbReference type="InterPro" id="IPR000914">
    <property type="entry name" value="SBP_5_dom"/>
</dbReference>
<dbReference type="AlphaFoldDB" id="A0A6J7L3R3"/>
<dbReference type="SUPFAM" id="SSF53850">
    <property type="entry name" value="Periplasmic binding protein-like II"/>
    <property type="match status" value="1"/>
</dbReference>
<dbReference type="GO" id="GO:0015833">
    <property type="term" value="P:peptide transport"/>
    <property type="evidence" value="ECO:0007669"/>
    <property type="project" value="TreeGrafter"/>
</dbReference>
<dbReference type="Pfam" id="PF00496">
    <property type="entry name" value="SBP_bac_5"/>
    <property type="match status" value="1"/>
</dbReference>
<sequence>MPRRFALLLLASLMGAAGCSVGATTTEPSGTSVPGFDRAIDHVVRPGGPDGGVLRLVSTRGCGAWLPEQAIGPWCVNMQRLVTRQLMTYGADAGRRGAVVVPDLAASRGTPNADGTRWTYELKSGLRWEDGDPITVDQVADGIRELDLDRRDVTVLDIAVESAASLSVTLREPCTDFDALLALPASAPRREGAALVASGPFRIASSGPTTVFERNPQWDAATDEVRRPKVDRVEFTVVPSDAGIAAEIGSGRADLAVQGRMEPSLARRIIDDPSFAAASDNPGSGRIAMLALPANSSAALLEVDCRRAVYSAVDRLGVVAALGGDVTPVGLAAKPATSLSPPTIPSYDASYQPFAVGDGSGNLDAARASLERCGHASGFSLRFAFADTAANAEIAASIGLALARVGIVVDGVPIDPADYALLTVSPAAMKAARIDMALLVESPAMSGTWGFWNPLVSGKLVGSGISTNVAQVRIPSVDILLRSPEITSQSPGIQESVGRMIDRFVLDDCSYIPLATVQTLLHRPATLTNVTTNGGLGNEYDLVQIGKETTPPPTSFRPESG</sequence>
<protein>
    <submittedName>
        <fullName evidence="2">Unannotated protein</fullName>
    </submittedName>
</protein>
<dbReference type="PROSITE" id="PS51257">
    <property type="entry name" value="PROKAR_LIPOPROTEIN"/>
    <property type="match status" value="1"/>
</dbReference>
<evidence type="ECO:0000259" key="1">
    <source>
        <dbReference type="Pfam" id="PF00496"/>
    </source>
</evidence>
<proteinExistence type="predicted"/>